<comment type="caution">
    <text evidence="7">The sequence shown here is derived from an EMBL/GenBank/DDBJ whole genome shotgun (WGS) entry which is preliminary data.</text>
</comment>
<dbReference type="Gene3D" id="3.30.310.50">
    <property type="entry name" value="Alpha-D-phosphohexomutase, C-terminal domain"/>
    <property type="match status" value="1"/>
</dbReference>
<keyword evidence="5 7" id="KW-0413">Isomerase</keyword>
<accession>A0A5Y5J6C4</accession>
<dbReference type="EC" id="5.4.2.8" evidence="7"/>
<dbReference type="PANTHER" id="PTHR43771">
    <property type="entry name" value="PHOSPHOMANNOMUTASE"/>
    <property type="match status" value="1"/>
</dbReference>
<dbReference type="PANTHER" id="PTHR43771:SF1">
    <property type="entry name" value="PHOSPHOMANNOMUTASE"/>
    <property type="match status" value="1"/>
</dbReference>
<dbReference type="SUPFAM" id="SSF55957">
    <property type="entry name" value="Phosphoglucomutase, C-terminal domain"/>
    <property type="match status" value="1"/>
</dbReference>
<keyword evidence="4" id="KW-0460">Magnesium</keyword>
<evidence type="ECO:0000256" key="1">
    <source>
        <dbReference type="ARBA" id="ARBA00001946"/>
    </source>
</evidence>
<keyword evidence="2" id="KW-0597">Phosphoprotein</keyword>
<feature type="domain" description="Alpha-D-phosphohexomutase C-terminal" evidence="6">
    <location>
        <begin position="14"/>
        <end position="74"/>
    </location>
</feature>
<reference evidence="7" key="1">
    <citation type="submission" date="2019-08" db="EMBL/GenBank/DDBJ databases">
        <authorList>
            <consortium name="PulseNet: The National Subtyping Network for Foodborne Disease Surveillance"/>
            <person name="Tarr C.L."/>
            <person name="Trees E."/>
            <person name="Katz L.S."/>
            <person name="Carleton-Romer H.A."/>
            <person name="Stroika S."/>
            <person name="Kucerova Z."/>
            <person name="Roache K.F."/>
            <person name="Sabol A.L."/>
            <person name="Besser J."/>
            <person name="Gerner-Smidt P."/>
        </authorList>
    </citation>
    <scope>NUCLEOTIDE SEQUENCE</scope>
    <source>
        <strain evidence="7">PNUSAS085734</strain>
    </source>
</reference>
<feature type="non-terminal residue" evidence="7">
    <location>
        <position position="1"/>
    </location>
</feature>
<proteinExistence type="predicted"/>
<evidence type="ECO:0000256" key="2">
    <source>
        <dbReference type="ARBA" id="ARBA00022553"/>
    </source>
</evidence>
<evidence type="ECO:0000256" key="3">
    <source>
        <dbReference type="ARBA" id="ARBA00022723"/>
    </source>
</evidence>
<name>A0A5Y5J6C4_SALER</name>
<dbReference type="InterPro" id="IPR005843">
    <property type="entry name" value="A-D-PHexomutase_C"/>
</dbReference>
<evidence type="ECO:0000313" key="7">
    <source>
        <dbReference type="EMBL" id="ECK4187047.1"/>
    </source>
</evidence>
<comment type="cofactor">
    <cofactor evidence="1">
        <name>Mg(2+)</name>
        <dbReference type="ChEBI" id="CHEBI:18420"/>
    </cofactor>
</comment>
<evidence type="ECO:0000256" key="5">
    <source>
        <dbReference type="ARBA" id="ARBA00023235"/>
    </source>
</evidence>
<sequence length="92" mass="10183">LVRDRMAAFPASGEINSRLAEPAAAIARVEAHFAEEAQAVDRTDGLSMSFADWRFNLRSSNTEPVVRLNVESRGDIPLMEARTRTLLALLNQ</sequence>
<dbReference type="AlphaFoldDB" id="A0A5Y5J6C4"/>
<protein>
    <submittedName>
        <fullName evidence="7">Phosphomannomutase CpsG</fullName>
        <ecNumber evidence="7">5.4.2.8</ecNumber>
    </submittedName>
</protein>
<dbReference type="GO" id="GO:0004615">
    <property type="term" value="F:phosphomannomutase activity"/>
    <property type="evidence" value="ECO:0007669"/>
    <property type="project" value="UniProtKB-EC"/>
</dbReference>
<dbReference type="InterPro" id="IPR036900">
    <property type="entry name" value="A-D-PHexomutase_C_sf"/>
</dbReference>
<dbReference type="GO" id="GO:0046872">
    <property type="term" value="F:metal ion binding"/>
    <property type="evidence" value="ECO:0007669"/>
    <property type="project" value="UniProtKB-KW"/>
</dbReference>
<organism evidence="7">
    <name type="scientific">Salmonella enterica</name>
    <name type="common">Salmonella choleraesuis</name>
    <dbReference type="NCBI Taxonomy" id="28901"/>
    <lineage>
        <taxon>Bacteria</taxon>
        <taxon>Pseudomonadati</taxon>
        <taxon>Pseudomonadota</taxon>
        <taxon>Gammaproteobacteria</taxon>
        <taxon>Enterobacterales</taxon>
        <taxon>Enterobacteriaceae</taxon>
        <taxon>Salmonella</taxon>
    </lineage>
</organism>
<dbReference type="EMBL" id="AAJBTD010000043">
    <property type="protein sequence ID" value="ECK4187047.1"/>
    <property type="molecule type" value="Genomic_DNA"/>
</dbReference>
<dbReference type="Pfam" id="PF00408">
    <property type="entry name" value="PGM_PMM_IV"/>
    <property type="match status" value="1"/>
</dbReference>
<gene>
    <name evidence="7" type="ORF">FRK30_22680</name>
</gene>
<evidence type="ECO:0000259" key="6">
    <source>
        <dbReference type="Pfam" id="PF00408"/>
    </source>
</evidence>
<evidence type="ECO:0000256" key="4">
    <source>
        <dbReference type="ARBA" id="ARBA00022842"/>
    </source>
</evidence>
<keyword evidence="3" id="KW-0479">Metal-binding</keyword>